<organism evidence="1 2">
    <name type="scientific">Saccharothrix coeruleofusca</name>
    <dbReference type="NCBI Taxonomy" id="33919"/>
    <lineage>
        <taxon>Bacteria</taxon>
        <taxon>Bacillati</taxon>
        <taxon>Actinomycetota</taxon>
        <taxon>Actinomycetes</taxon>
        <taxon>Pseudonocardiales</taxon>
        <taxon>Pseudonocardiaceae</taxon>
        <taxon>Saccharothrix</taxon>
    </lineage>
</organism>
<sequence>MALEGTWSAPSMQTVLPSTNNLKQAAESGSFTLSECGFWAYIEAAQFDLAGLDSKLLSFGRRRNCARTPMVGR</sequence>
<reference evidence="1" key="1">
    <citation type="journal article" date="2014" name="Int. J. Syst. Evol. Microbiol.">
        <title>Complete genome sequence of Corynebacterium casei LMG S-19264T (=DSM 44701T), isolated from a smear-ripened cheese.</title>
        <authorList>
            <consortium name="US DOE Joint Genome Institute (JGI-PGF)"/>
            <person name="Walter F."/>
            <person name="Albersmeier A."/>
            <person name="Kalinowski J."/>
            <person name="Ruckert C."/>
        </authorList>
    </citation>
    <scope>NUCLEOTIDE SEQUENCE</scope>
    <source>
        <strain evidence="1">JCM 3313</strain>
    </source>
</reference>
<evidence type="ECO:0000313" key="1">
    <source>
        <dbReference type="EMBL" id="GGP56462.1"/>
    </source>
</evidence>
<keyword evidence="2" id="KW-1185">Reference proteome</keyword>
<name>A0A918ALB1_9PSEU</name>
<dbReference type="EMBL" id="BMRG01000005">
    <property type="protein sequence ID" value="GGP56462.1"/>
    <property type="molecule type" value="Genomic_DNA"/>
</dbReference>
<accession>A0A918ALB1</accession>
<comment type="caution">
    <text evidence="1">The sequence shown here is derived from an EMBL/GenBank/DDBJ whole genome shotgun (WGS) entry which is preliminary data.</text>
</comment>
<reference evidence="1" key="2">
    <citation type="submission" date="2020-09" db="EMBL/GenBank/DDBJ databases">
        <authorList>
            <person name="Sun Q."/>
            <person name="Ohkuma M."/>
        </authorList>
    </citation>
    <scope>NUCLEOTIDE SEQUENCE</scope>
    <source>
        <strain evidence="1">JCM 3313</strain>
    </source>
</reference>
<evidence type="ECO:0000313" key="2">
    <source>
        <dbReference type="Proteomes" id="UP000639606"/>
    </source>
</evidence>
<proteinExistence type="predicted"/>
<dbReference type="Proteomes" id="UP000639606">
    <property type="component" value="Unassembled WGS sequence"/>
</dbReference>
<protein>
    <submittedName>
        <fullName evidence="1">Uncharacterized protein</fullName>
    </submittedName>
</protein>
<gene>
    <name evidence="1" type="ORF">GCM10010185_30750</name>
</gene>
<dbReference type="AlphaFoldDB" id="A0A918ALB1"/>